<evidence type="ECO:0000313" key="1">
    <source>
        <dbReference type="Proteomes" id="UP000887576"/>
    </source>
</evidence>
<dbReference type="Proteomes" id="UP000887576">
    <property type="component" value="Unplaced"/>
</dbReference>
<sequence>MEILANAETHNWENFWIGATLTKVYNDAGIVKIWIWEGLDKIVKYDDWAFNEPSNKGGCAAVKTADGTWFADDCSSKRNYVCSIPMQIDVCEPEWMYFAPTRSCYKVLYHSDWNSAENNCVLSGGHLVSIHSDIENSFVQDIAQYGFKVDDWATKTYIGLYTKTNDNSIWKWTDGSPVDYPTPWFTNEPDAPGLQKCVLMVTDPAYAILAGYWGNTHNVCYIFVSTAATFSDAQYYCQEQNGNLVDIDSFTTNKLLGQNAHEKQWDSFWIGATLAPFEVNVGKVKIWTWDGLNKFLSFNDWGFNEPSNKGECAAVTVSNGRWFAEDCEIKKNFVCSIPMQIDVCEPEWTYFAPTKFCYKVYYHLNWNNAENSCVELGAHLTSIHSKEEDLFVQELAQCGITIDDTTTVIGLYTTRNDNTNWNWSDGTSTDYMPWSTGEPNNPGVEKCVTMYSDSAPNYPAGYWNNIPCDGTCPPGAVNLSKTCYTFSSAPATFSEARFHCNEQNGTLAAIDSAFTNNHIAEIAGKNWVDFWIGAILTTFDLDDGKVRIWTWDGLDKFLNYKDWGFNEPSNKGGCAAVKTSDGTWFADDCNVKKNFVCSIPMQVDVCEPEWMYFPHTRSCYKVLYNSQWNNAENNCILLGAHLVSIHSKKENDFVQDIAQTGLQLDSDYKETYIGLYTTTNDNSIWNWTDGSPVDYLSWLSGEPNGPGVEKCVHVYTDPIPQVPAGYWNNVRCDAQLRNYVCKKHASQIEIKYV</sequence>
<dbReference type="WBParaSite" id="JU765_v2.g5662.t1">
    <property type="protein sequence ID" value="JU765_v2.g5662.t1"/>
    <property type="gene ID" value="JU765_v2.g5662"/>
</dbReference>
<proteinExistence type="predicted"/>
<accession>A0AC34RDQ0</accession>
<protein>
    <submittedName>
        <fullName evidence="2">C-type lectin domain-containing protein</fullName>
    </submittedName>
</protein>
<reference evidence="2" key="1">
    <citation type="submission" date="2022-11" db="UniProtKB">
        <authorList>
            <consortium name="WormBaseParasite"/>
        </authorList>
    </citation>
    <scope>IDENTIFICATION</scope>
</reference>
<evidence type="ECO:0000313" key="2">
    <source>
        <dbReference type="WBParaSite" id="JU765_v2.g5662.t1"/>
    </source>
</evidence>
<organism evidence="1 2">
    <name type="scientific">Panagrolaimus sp. JU765</name>
    <dbReference type="NCBI Taxonomy" id="591449"/>
    <lineage>
        <taxon>Eukaryota</taxon>
        <taxon>Metazoa</taxon>
        <taxon>Ecdysozoa</taxon>
        <taxon>Nematoda</taxon>
        <taxon>Chromadorea</taxon>
        <taxon>Rhabditida</taxon>
        <taxon>Tylenchina</taxon>
        <taxon>Panagrolaimomorpha</taxon>
        <taxon>Panagrolaimoidea</taxon>
        <taxon>Panagrolaimidae</taxon>
        <taxon>Panagrolaimus</taxon>
    </lineage>
</organism>
<name>A0AC34RDQ0_9BILA</name>